<accession>A0ABY8TCU7</accession>
<dbReference type="InterPro" id="IPR044153">
    <property type="entry name" value="PIN_Pae0151-like"/>
</dbReference>
<dbReference type="PANTHER" id="PTHR35901">
    <property type="entry name" value="RIBONUCLEASE VAPC3"/>
    <property type="match status" value="1"/>
</dbReference>
<keyword evidence="3" id="KW-0614">Plasmid</keyword>
<reference evidence="3 4" key="1">
    <citation type="submission" date="2023-03" db="EMBL/GenBank/DDBJ databases">
        <authorList>
            <person name="Menendez E."/>
            <person name="Kaur S."/>
            <person name="Flores-Felix J.D."/>
            <person name="diCenzo G.C."/>
            <person name="Peix A."/>
            <person name="Velazquez E."/>
        </authorList>
    </citation>
    <scope>NUCLEOTIDE SEQUENCE [LARGE SCALE GENOMIC DNA]</scope>
    <source>
        <strain evidence="3 4">CCBAU 71714</strain>
        <plasmid evidence="3 4">pSkuCCBAU71714a</plasmid>
    </source>
</reference>
<dbReference type="Gene3D" id="3.40.50.1010">
    <property type="entry name" value="5'-nuclease"/>
    <property type="match status" value="1"/>
</dbReference>
<organism evidence="3 4">
    <name type="scientific">Sinorhizobium kummerowiae</name>
    <dbReference type="NCBI Taxonomy" id="158892"/>
    <lineage>
        <taxon>Bacteria</taxon>
        <taxon>Pseudomonadati</taxon>
        <taxon>Pseudomonadota</taxon>
        <taxon>Alphaproteobacteria</taxon>
        <taxon>Hyphomicrobiales</taxon>
        <taxon>Rhizobiaceae</taxon>
        <taxon>Sinorhizobium/Ensifer group</taxon>
        <taxon>Sinorhizobium</taxon>
    </lineage>
</organism>
<evidence type="ECO:0000313" key="3">
    <source>
        <dbReference type="EMBL" id="WHS95741.1"/>
    </source>
</evidence>
<dbReference type="InterPro" id="IPR029060">
    <property type="entry name" value="PIN-like_dom_sf"/>
</dbReference>
<gene>
    <name evidence="3" type="ORF">PZL22_005882</name>
</gene>
<keyword evidence="1" id="KW-0460">Magnesium</keyword>
<sequence length="146" mass="16143">METLVADASIAIKWVVEEEGTDSAVELRSRFRFAAPELLIPECANILWKKVQRGELSRDEAVLAAKLLERSGIDFVSMTGLLEEATNLSIVLSHPAYDCTYLIAAQRTGSRFVTADMRLLRIVSERAPGEIARLCVSLPDARNDAH</sequence>
<dbReference type="RefSeq" id="WP_010967280.1">
    <property type="nucleotide sequence ID" value="NZ_CP120366.1"/>
</dbReference>
<evidence type="ECO:0000256" key="1">
    <source>
        <dbReference type="ARBA" id="ARBA00022842"/>
    </source>
</evidence>
<feature type="domain" description="PIN" evidence="2">
    <location>
        <begin position="5"/>
        <end position="122"/>
    </location>
</feature>
<dbReference type="Pfam" id="PF01850">
    <property type="entry name" value="PIN"/>
    <property type="match status" value="1"/>
</dbReference>
<dbReference type="InterPro" id="IPR051619">
    <property type="entry name" value="TypeII_TA_RNase_PINc/VapC"/>
</dbReference>
<keyword evidence="4" id="KW-1185">Reference proteome</keyword>
<dbReference type="Proteomes" id="UP001233264">
    <property type="component" value="Plasmid pSkuCCBAU71714a"/>
</dbReference>
<dbReference type="SUPFAM" id="SSF88723">
    <property type="entry name" value="PIN domain-like"/>
    <property type="match status" value="1"/>
</dbReference>
<dbReference type="EMBL" id="CP120366">
    <property type="protein sequence ID" value="WHS95741.1"/>
    <property type="molecule type" value="Genomic_DNA"/>
</dbReference>
<dbReference type="CDD" id="cd09873">
    <property type="entry name" value="PIN_Pae0151-like"/>
    <property type="match status" value="1"/>
</dbReference>
<proteinExistence type="predicted"/>
<dbReference type="PANTHER" id="PTHR35901:SF1">
    <property type="entry name" value="EXONUCLEASE VAPC9"/>
    <property type="match status" value="1"/>
</dbReference>
<geneLocation type="plasmid" evidence="3 4">
    <name>pSkuCCBAU71714a</name>
</geneLocation>
<evidence type="ECO:0000313" key="4">
    <source>
        <dbReference type="Proteomes" id="UP001233264"/>
    </source>
</evidence>
<name>A0ABY8TCU7_9HYPH</name>
<protein>
    <submittedName>
        <fullName evidence="3">Type II toxin-antitoxin system VapC family toxin</fullName>
    </submittedName>
</protein>
<evidence type="ECO:0000259" key="2">
    <source>
        <dbReference type="Pfam" id="PF01850"/>
    </source>
</evidence>
<dbReference type="InterPro" id="IPR002716">
    <property type="entry name" value="PIN_dom"/>
</dbReference>